<dbReference type="AlphaFoldDB" id="A0A4U5M5D9"/>
<name>A0A4U5M5D9_STECR</name>
<dbReference type="CDD" id="cd00037">
    <property type="entry name" value="CLECT"/>
    <property type="match status" value="1"/>
</dbReference>
<dbReference type="InterPro" id="IPR050111">
    <property type="entry name" value="C-type_lectin/snaclec_domain"/>
</dbReference>
<feature type="signal peptide" evidence="2">
    <location>
        <begin position="1"/>
        <end position="18"/>
    </location>
</feature>
<dbReference type="EMBL" id="AZBU02000009">
    <property type="protein sequence ID" value="TKR64071.1"/>
    <property type="molecule type" value="Genomic_DNA"/>
</dbReference>
<dbReference type="PROSITE" id="PS50041">
    <property type="entry name" value="C_TYPE_LECTIN_2"/>
    <property type="match status" value="1"/>
</dbReference>
<evidence type="ECO:0000256" key="2">
    <source>
        <dbReference type="SAM" id="SignalP"/>
    </source>
</evidence>
<dbReference type="InterPro" id="IPR016187">
    <property type="entry name" value="CTDL_fold"/>
</dbReference>
<accession>A0A4U5M5D9</accession>
<organism evidence="4 5">
    <name type="scientific">Steinernema carpocapsae</name>
    <name type="common">Entomopathogenic nematode</name>
    <dbReference type="NCBI Taxonomy" id="34508"/>
    <lineage>
        <taxon>Eukaryota</taxon>
        <taxon>Metazoa</taxon>
        <taxon>Ecdysozoa</taxon>
        <taxon>Nematoda</taxon>
        <taxon>Chromadorea</taxon>
        <taxon>Rhabditida</taxon>
        <taxon>Tylenchina</taxon>
        <taxon>Panagrolaimomorpha</taxon>
        <taxon>Strongyloidoidea</taxon>
        <taxon>Steinernematidae</taxon>
        <taxon>Steinernema</taxon>
    </lineage>
</organism>
<dbReference type="STRING" id="34508.A0A4U5M5D9"/>
<protein>
    <recommendedName>
        <fullName evidence="3">C-type lectin domain-containing protein</fullName>
    </recommendedName>
</protein>
<keyword evidence="1" id="KW-1015">Disulfide bond</keyword>
<dbReference type="PROSITE" id="PS00615">
    <property type="entry name" value="C_TYPE_LECTIN_1"/>
    <property type="match status" value="1"/>
</dbReference>
<comment type="caution">
    <text evidence="4">The sequence shown here is derived from an EMBL/GenBank/DDBJ whole genome shotgun (WGS) entry which is preliminary data.</text>
</comment>
<dbReference type="PANTHER" id="PTHR22803">
    <property type="entry name" value="MANNOSE, PHOSPHOLIPASE, LECTIN RECEPTOR RELATED"/>
    <property type="match status" value="1"/>
</dbReference>
<keyword evidence="2" id="KW-0732">Signal</keyword>
<dbReference type="InterPro" id="IPR016186">
    <property type="entry name" value="C-type_lectin-like/link_sf"/>
</dbReference>
<evidence type="ECO:0000313" key="5">
    <source>
        <dbReference type="Proteomes" id="UP000298663"/>
    </source>
</evidence>
<dbReference type="OrthoDB" id="5774534at2759"/>
<evidence type="ECO:0000256" key="1">
    <source>
        <dbReference type="ARBA" id="ARBA00023157"/>
    </source>
</evidence>
<dbReference type="InterPro" id="IPR001304">
    <property type="entry name" value="C-type_lectin-like"/>
</dbReference>
<dbReference type="InterPro" id="IPR018378">
    <property type="entry name" value="C-type_lectin_CS"/>
</dbReference>
<gene>
    <name evidence="4" type="ORF">L596_024667</name>
</gene>
<dbReference type="Gene3D" id="3.10.100.10">
    <property type="entry name" value="Mannose-Binding Protein A, subunit A"/>
    <property type="match status" value="1"/>
</dbReference>
<dbReference type="Proteomes" id="UP000298663">
    <property type="component" value="Unassembled WGS sequence"/>
</dbReference>
<keyword evidence="5" id="KW-1185">Reference proteome</keyword>
<reference evidence="4 5" key="2">
    <citation type="journal article" date="2019" name="G3 (Bethesda)">
        <title>Hybrid Assembly of the Genome of the Entomopathogenic Nematode Steinernema carpocapsae Identifies the X-Chromosome.</title>
        <authorList>
            <person name="Serra L."/>
            <person name="Macchietto M."/>
            <person name="Macias-Munoz A."/>
            <person name="McGill C.J."/>
            <person name="Rodriguez I.M."/>
            <person name="Rodriguez B."/>
            <person name="Murad R."/>
            <person name="Mortazavi A."/>
        </authorList>
    </citation>
    <scope>NUCLEOTIDE SEQUENCE [LARGE SCALE GENOMIC DNA]</scope>
    <source>
        <strain evidence="4 5">ALL</strain>
    </source>
</reference>
<reference evidence="4 5" key="1">
    <citation type="journal article" date="2015" name="Genome Biol.">
        <title>Comparative genomics of Steinernema reveals deeply conserved gene regulatory networks.</title>
        <authorList>
            <person name="Dillman A.R."/>
            <person name="Macchietto M."/>
            <person name="Porter C.F."/>
            <person name="Rogers A."/>
            <person name="Williams B."/>
            <person name="Antoshechkin I."/>
            <person name="Lee M.M."/>
            <person name="Goodwin Z."/>
            <person name="Lu X."/>
            <person name="Lewis E.E."/>
            <person name="Goodrich-Blair H."/>
            <person name="Stock S.P."/>
            <person name="Adams B.J."/>
            <person name="Sternberg P.W."/>
            <person name="Mortazavi A."/>
        </authorList>
    </citation>
    <scope>NUCLEOTIDE SEQUENCE [LARGE SCALE GENOMIC DNA]</scope>
    <source>
        <strain evidence="4 5">ALL</strain>
    </source>
</reference>
<feature type="domain" description="C-type lectin" evidence="3">
    <location>
        <begin position="28"/>
        <end position="138"/>
    </location>
</feature>
<evidence type="ECO:0000259" key="3">
    <source>
        <dbReference type="PROSITE" id="PS50041"/>
    </source>
</evidence>
<dbReference type="Pfam" id="PF00059">
    <property type="entry name" value="Lectin_C"/>
    <property type="match status" value="1"/>
</dbReference>
<dbReference type="SUPFAM" id="SSF56436">
    <property type="entry name" value="C-type lectin-like"/>
    <property type="match status" value="1"/>
</dbReference>
<proteinExistence type="predicted"/>
<dbReference type="SMART" id="SM00034">
    <property type="entry name" value="CLECT"/>
    <property type="match status" value="1"/>
</dbReference>
<feature type="chain" id="PRO_5020888049" description="C-type lectin domain-containing protein" evidence="2">
    <location>
        <begin position="19"/>
        <end position="149"/>
    </location>
</feature>
<evidence type="ECO:0000313" key="4">
    <source>
        <dbReference type="EMBL" id="TKR64071.1"/>
    </source>
</evidence>
<sequence>MLHISTFFLFGLLRLSQAIACPPGYEKHHDRCYALLVLPMTQPEALVQCWRHWNDENIATLASIHDEETNELIREISDGKPVFIGLVKTGTEKWEWADRSEFDYAPHGSHPGDKHCFKAEEGVWDSVDCHEKLQAICMIKAKDEPFLRF</sequence>